<feature type="region of interest" description="Disordered" evidence="1">
    <location>
        <begin position="165"/>
        <end position="186"/>
    </location>
</feature>
<name>A0A5C3Q4W3_9AGAR</name>
<feature type="region of interest" description="Disordered" evidence="1">
    <location>
        <begin position="110"/>
        <end position="151"/>
    </location>
</feature>
<organism evidence="2 3">
    <name type="scientific">Pterulicium gracile</name>
    <dbReference type="NCBI Taxonomy" id="1884261"/>
    <lineage>
        <taxon>Eukaryota</taxon>
        <taxon>Fungi</taxon>
        <taxon>Dikarya</taxon>
        <taxon>Basidiomycota</taxon>
        <taxon>Agaricomycotina</taxon>
        <taxon>Agaricomycetes</taxon>
        <taxon>Agaricomycetidae</taxon>
        <taxon>Agaricales</taxon>
        <taxon>Pleurotineae</taxon>
        <taxon>Pterulaceae</taxon>
        <taxon>Pterulicium</taxon>
    </lineage>
</organism>
<feature type="region of interest" description="Disordered" evidence="1">
    <location>
        <begin position="1"/>
        <end position="45"/>
    </location>
</feature>
<reference evidence="2 3" key="1">
    <citation type="journal article" date="2019" name="Nat. Ecol. Evol.">
        <title>Megaphylogeny resolves global patterns of mushroom evolution.</title>
        <authorList>
            <person name="Varga T."/>
            <person name="Krizsan K."/>
            <person name="Foldi C."/>
            <person name="Dima B."/>
            <person name="Sanchez-Garcia M."/>
            <person name="Sanchez-Ramirez S."/>
            <person name="Szollosi G.J."/>
            <person name="Szarkandi J.G."/>
            <person name="Papp V."/>
            <person name="Albert L."/>
            <person name="Andreopoulos W."/>
            <person name="Angelini C."/>
            <person name="Antonin V."/>
            <person name="Barry K.W."/>
            <person name="Bougher N.L."/>
            <person name="Buchanan P."/>
            <person name="Buyck B."/>
            <person name="Bense V."/>
            <person name="Catcheside P."/>
            <person name="Chovatia M."/>
            <person name="Cooper J."/>
            <person name="Damon W."/>
            <person name="Desjardin D."/>
            <person name="Finy P."/>
            <person name="Geml J."/>
            <person name="Haridas S."/>
            <person name="Hughes K."/>
            <person name="Justo A."/>
            <person name="Karasinski D."/>
            <person name="Kautmanova I."/>
            <person name="Kiss B."/>
            <person name="Kocsube S."/>
            <person name="Kotiranta H."/>
            <person name="LaButti K.M."/>
            <person name="Lechner B.E."/>
            <person name="Liimatainen K."/>
            <person name="Lipzen A."/>
            <person name="Lukacs Z."/>
            <person name="Mihaltcheva S."/>
            <person name="Morgado L.N."/>
            <person name="Niskanen T."/>
            <person name="Noordeloos M.E."/>
            <person name="Ohm R.A."/>
            <person name="Ortiz-Santana B."/>
            <person name="Ovrebo C."/>
            <person name="Racz N."/>
            <person name="Riley R."/>
            <person name="Savchenko A."/>
            <person name="Shiryaev A."/>
            <person name="Soop K."/>
            <person name="Spirin V."/>
            <person name="Szebenyi C."/>
            <person name="Tomsovsky M."/>
            <person name="Tulloss R.E."/>
            <person name="Uehling J."/>
            <person name="Grigoriev I.V."/>
            <person name="Vagvolgyi C."/>
            <person name="Papp T."/>
            <person name="Martin F.M."/>
            <person name="Miettinen O."/>
            <person name="Hibbett D.S."/>
            <person name="Nagy L.G."/>
        </authorList>
    </citation>
    <scope>NUCLEOTIDE SEQUENCE [LARGE SCALE GENOMIC DNA]</scope>
    <source>
        <strain evidence="2 3">CBS 309.79</strain>
    </source>
</reference>
<sequence>MTTADPFYSMTNTTSISSPQHLPSPFLALSPGTSSGGSESPLSNYGTADAPEGYYRCECNSILSMLNRSKNHATHEKSSKHRKALGLPRYQSKGLFCRWCDKEFSRHDACNRHQKNCPERPGGKGKKAKTKQARRKARSVSVERDDDAWGQDQYQSISAPIDNANALSPASFPGSSVSPPPLRSQPRLVLSPPTLLSQAGPIPPIFLDTSETLASPLAFHPSIPENGIFFDEPQSIYAEPGTMFTTEPQGMFTAEPQSVYTTEPQGIFSAEPQGIFSPSMSRTPDLYYTGSAALSRLSSMDSFVSDLGQSGGGPSMFPGSVARDSAFAGPALPVVGYPPNSQVFDTANWSEDPFQGAGASIFGQAPYAASPPSYATHHPGRKADYEKTTRRRPS</sequence>
<feature type="compositionally biased region" description="Basic residues" evidence="1">
    <location>
        <begin position="123"/>
        <end position="138"/>
    </location>
</feature>
<feature type="compositionally biased region" description="Polar residues" evidence="1">
    <location>
        <begin position="1"/>
        <end position="21"/>
    </location>
</feature>
<gene>
    <name evidence="2" type="ORF">BDV98DRAFT_597471</name>
</gene>
<dbReference type="AlphaFoldDB" id="A0A5C3Q4W3"/>
<evidence type="ECO:0000256" key="1">
    <source>
        <dbReference type="SAM" id="MobiDB-lite"/>
    </source>
</evidence>
<feature type="compositionally biased region" description="Polar residues" evidence="1">
    <location>
        <begin position="165"/>
        <end position="177"/>
    </location>
</feature>
<evidence type="ECO:0000313" key="2">
    <source>
        <dbReference type="EMBL" id="TFK96566.1"/>
    </source>
</evidence>
<proteinExistence type="predicted"/>
<feature type="compositionally biased region" description="Low complexity" evidence="1">
    <location>
        <begin position="29"/>
        <end position="43"/>
    </location>
</feature>
<dbReference type="EMBL" id="ML178858">
    <property type="protein sequence ID" value="TFK96566.1"/>
    <property type="molecule type" value="Genomic_DNA"/>
</dbReference>
<evidence type="ECO:0000313" key="3">
    <source>
        <dbReference type="Proteomes" id="UP000305067"/>
    </source>
</evidence>
<feature type="compositionally biased region" description="Basic and acidic residues" evidence="1">
    <location>
        <begin position="110"/>
        <end position="122"/>
    </location>
</feature>
<dbReference type="Proteomes" id="UP000305067">
    <property type="component" value="Unassembled WGS sequence"/>
</dbReference>
<accession>A0A5C3Q4W3</accession>
<feature type="region of interest" description="Disordered" evidence="1">
    <location>
        <begin position="370"/>
        <end position="394"/>
    </location>
</feature>
<keyword evidence="3" id="KW-1185">Reference proteome</keyword>
<protein>
    <submittedName>
        <fullName evidence="2">Uncharacterized protein</fullName>
    </submittedName>
</protein>